<dbReference type="EMBL" id="BARX01000014">
    <property type="protein sequence ID" value="GAD02194.1"/>
    <property type="molecule type" value="Genomic_DNA"/>
</dbReference>
<dbReference type="STRING" id="1331007.AALB_2274"/>
<dbReference type="SUPFAM" id="SSF54001">
    <property type="entry name" value="Cysteine proteinases"/>
    <property type="match status" value="1"/>
</dbReference>
<dbReference type="Gene3D" id="3.10.620.30">
    <property type="match status" value="1"/>
</dbReference>
<evidence type="ECO:0000259" key="1">
    <source>
        <dbReference type="SMART" id="SM00460"/>
    </source>
</evidence>
<protein>
    <submittedName>
        <fullName evidence="2">Transglutaminase-like enzyme</fullName>
    </submittedName>
</protein>
<dbReference type="SMART" id="SM00460">
    <property type="entry name" value="TGc"/>
    <property type="match status" value="1"/>
</dbReference>
<dbReference type="OrthoDB" id="148799at2"/>
<proteinExistence type="predicted"/>
<dbReference type="Proteomes" id="UP000014461">
    <property type="component" value="Unassembled WGS sequence"/>
</dbReference>
<name>R9PLD9_AGAAL</name>
<comment type="caution">
    <text evidence="2">The sequence shown here is derived from an EMBL/GenBank/DDBJ whole genome shotgun (WGS) entry which is preliminary data.</text>
</comment>
<accession>R9PLD9</accession>
<dbReference type="InterPro" id="IPR038765">
    <property type="entry name" value="Papain-like_cys_pep_sf"/>
</dbReference>
<evidence type="ECO:0000313" key="2">
    <source>
        <dbReference type="EMBL" id="GAD02194.1"/>
    </source>
</evidence>
<organism evidence="2 3">
    <name type="scientific">Agarivorans albus MKT 106</name>
    <dbReference type="NCBI Taxonomy" id="1331007"/>
    <lineage>
        <taxon>Bacteria</taxon>
        <taxon>Pseudomonadati</taxon>
        <taxon>Pseudomonadota</taxon>
        <taxon>Gammaproteobacteria</taxon>
        <taxon>Alteromonadales</taxon>
        <taxon>Alteromonadaceae</taxon>
        <taxon>Agarivorans</taxon>
    </lineage>
</organism>
<keyword evidence="3" id="KW-1185">Reference proteome</keyword>
<evidence type="ECO:0000313" key="3">
    <source>
        <dbReference type="Proteomes" id="UP000014461"/>
    </source>
</evidence>
<dbReference type="AlphaFoldDB" id="R9PLD9"/>
<dbReference type="InterPro" id="IPR002931">
    <property type="entry name" value="Transglutaminase-like"/>
</dbReference>
<feature type="domain" description="Transglutaminase-like" evidence="1">
    <location>
        <begin position="88"/>
        <end position="152"/>
    </location>
</feature>
<dbReference type="RefSeq" id="WP_016401962.1">
    <property type="nucleotide sequence ID" value="NZ_BARX01000014.1"/>
</dbReference>
<reference evidence="2" key="1">
    <citation type="journal article" date="2013" name="Genome Announc.">
        <title>Draft Genome Sequence of Agarivorans albus Strain MKT 106T, an Agarolytic Marine Bacterium.</title>
        <authorList>
            <person name="Yasuike M."/>
            <person name="Nakamura Y."/>
            <person name="Kai W."/>
            <person name="Fujiwara A."/>
            <person name="Fukui Y."/>
            <person name="Satomi M."/>
            <person name="Sano M."/>
        </authorList>
    </citation>
    <scope>NUCLEOTIDE SEQUENCE [LARGE SCALE GENOMIC DNA]</scope>
</reference>
<sequence>MSPSINYASFSEFSDPKNYLPQLPDCQADIAELVKCVQNNLVHPYWLQHYQLDPDFTQRLDEMQTRSVQQKLKRLSNNEGPLLADKPANQRMLGNCRDFALLLCTLLRAQGIAARLRCGFAAYLGMHPYEDHWICEYWHKQQQRWIKVDAQLDAKQQALLNITFDPLDLPNEQFIYAGSAWQLCRREPERAQQFGILSITGWPLLQGNLLRDIFALSKIELLAWDSGWGLNKHYFEYSQAKQELQLLDTLAELSAKSLAEQALAQSKGQELAFPANWQWQLAPSIEDLLQQHNSIVETD</sequence>
<dbReference type="Pfam" id="PF01841">
    <property type="entry name" value="Transglut_core"/>
    <property type="match status" value="1"/>
</dbReference>
<gene>
    <name evidence="2" type="ORF">AALB_2274</name>
</gene>